<dbReference type="KEGG" id="rphy:RP166_7610"/>
<dbReference type="AlphaFoldDB" id="A0A859IAN4"/>
<evidence type="ECO:0000256" key="1">
    <source>
        <dbReference type="SAM" id="Phobius"/>
    </source>
</evidence>
<dbReference type="Proteomes" id="UP000509122">
    <property type="component" value="Chromosome"/>
</dbReference>
<protein>
    <submittedName>
        <fullName evidence="2">Putative secreted protein</fullName>
    </submittedName>
</protein>
<evidence type="ECO:0000313" key="2">
    <source>
        <dbReference type="EMBL" id="QKX95698.1"/>
    </source>
</evidence>
<reference evidence="2 3" key="1">
    <citation type="submission" date="2020-06" db="EMBL/GenBank/DDBJ databases">
        <title>Complete genome sequence of Candidatus Phytoplasma asteris RP166.</title>
        <authorList>
            <person name="Cho S.-T."/>
            <person name="Zwolinska A."/>
            <person name="Huang W."/>
            <person name="Wouters R."/>
            <person name="Hogenhout S.A."/>
            <person name="Kuo C.-H."/>
        </authorList>
    </citation>
    <scope>NUCLEOTIDE SEQUENCE [LARGE SCALE GENOMIC DNA]</scope>
    <source>
        <strain evidence="2">RP166</strain>
    </source>
</reference>
<organism evidence="2 3">
    <name type="scientific">Rapeseed phyllody phytoplasma</name>
    <dbReference type="NCBI Taxonomy" id="2490543"/>
    <lineage>
        <taxon>Bacteria</taxon>
        <taxon>Bacillati</taxon>
        <taxon>Mycoplasmatota</taxon>
        <taxon>Mollicutes</taxon>
        <taxon>Acholeplasmatales</taxon>
        <taxon>Acholeplasmataceae</taxon>
        <taxon>Candidatus Phytoplasma</taxon>
        <taxon>16SrI (Aster yellows group)</taxon>
    </lineage>
</organism>
<proteinExistence type="predicted"/>
<keyword evidence="1" id="KW-0812">Transmembrane</keyword>
<gene>
    <name evidence="2" type="ORF">RP166_7610</name>
</gene>
<dbReference type="EMBL" id="CP055264">
    <property type="protein sequence ID" value="QKX95698.1"/>
    <property type="molecule type" value="Genomic_DNA"/>
</dbReference>
<evidence type="ECO:0000313" key="3">
    <source>
        <dbReference type="Proteomes" id="UP000509122"/>
    </source>
</evidence>
<accession>A0A859IAN4</accession>
<keyword evidence="1" id="KW-0472">Membrane</keyword>
<sequence>MQNIKKYPKTIIAFFIKFILIITISSFLTPVFSNDGIDMDEQIKEYQKRRDNNKTLWGKIFNSAQHKQTITDSDVKFLQEALEINPDPINPDDKYIIKYRALDASGKVIWDSYQTYDLIFDSNYNVLKRYGFKEATTSEDDRLQNVDYGKQEPNYLGCMFGYDKTQKIRIKQRYFTSEGKVNWQDEDSWDREFDELGRIIKSIIYTSDSNSEEDKQVNWDSDYTYYCFYDQQGKQLHSVTRNRHYKLENGKIQVDWASEKTFDQKFNDDGSRNMRYFTQDGKINWENENTCNYDAIGNTQNLEGTQISSQERELEDKLQVYKKEAYNYVLEIELT</sequence>
<keyword evidence="1" id="KW-1133">Transmembrane helix</keyword>
<feature type="transmembrane region" description="Helical" evidence="1">
    <location>
        <begin position="12"/>
        <end position="32"/>
    </location>
</feature>
<name>A0A859IAN4_9MOLU</name>